<keyword evidence="1" id="KW-1133">Transmembrane helix</keyword>
<feature type="transmembrane region" description="Helical" evidence="1">
    <location>
        <begin position="36"/>
        <end position="55"/>
    </location>
</feature>
<accession>A0A1R3WAJ5</accession>
<sequence>MKKVYPFLIVAAIGLLIYNISRLDYAALASQQNQKVYLSLASNVLILASLSLSYYRYRKYNRSY</sequence>
<dbReference type="Proteomes" id="UP000187181">
    <property type="component" value="Unassembled WGS sequence"/>
</dbReference>
<dbReference type="RefSeq" id="WP_076665565.1">
    <property type="nucleotide sequence ID" value="NZ_FTPP01000001.1"/>
</dbReference>
<keyword evidence="1" id="KW-0812">Transmembrane</keyword>
<keyword evidence="1" id="KW-0472">Membrane</keyword>
<dbReference type="AlphaFoldDB" id="A0A1R3WAJ5"/>
<evidence type="ECO:0000313" key="2">
    <source>
        <dbReference type="EMBL" id="SIT74331.1"/>
    </source>
</evidence>
<evidence type="ECO:0000256" key="1">
    <source>
        <dbReference type="SAM" id="Phobius"/>
    </source>
</evidence>
<dbReference type="EMBL" id="FTPP01000001">
    <property type="protein sequence ID" value="SIT74331.1"/>
    <property type="molecule type" value="Genomic_DNA"/>
</dbReference>
<name>A0A1R3WAJ5_9BACT</name>
<dbReference type="STRING" id="1317125.SAMN05444128_0094"/>
<proteinExistence type="predicted"/>
<organism evidence="2 3">
    <name type="scientific">Pontibacter indicus</name>
    <dbReference type="NCBI Taxonomy" id="1317125"/>
    <lineage>
        <taxon>Bacteria</taxon>
        <taxon>Pseudomonadati</taxon>
        <taxon>Bacteroidota</taxon>
        <taxon>Cytophagia</taxon>
        <taxon>Cytophagales</taxon>
        <taxon>Hymenobacteraceae</taxon>
        <taxon>Pontibacter</taxon>
    </lineage>
</organism>
<reference evidence="3" key="1">
    <citation type="submission" date="2017-01" db="EMBL/GenBank/DDBJ databases">
        <authorList>
            <person name="Varghese N."/>
            <person name="Submissions S."/>
        </authorList>
    </citation>
    <scope>NUCLEOTIDE SEQUENCE [LARGE SCALE GENOMIC DNA]</scope>
    <source>
        <strain evidence="3">LP100</strain>
    </source>
</reference>
<evidence type="ECO:0000313" key="3">
    <source>
        <dbReference type="Proteomes" id="UP000187181"/>
    </source>
</evidence>
<gene>
    <name evidence="2" type="ORF">SAMN05444128_0094</name>
</gene>
<dbReference type="OrthoDB" id="1453319at2"/>
<protein>
    <submittedName>
        <fullName evidence="2">Uncharacterized protein</fullName>
    </submittedName>
</protein>
<keyword evidence="3" id="KW-1185">Reference proteome</keyword>